<dbReference type="EMBL" id="AZBU02000007">
    <property type="protein sequence ID" value="TKR69728.1"/>
    <property type="molecule type" value="Genomic_DNA"/>
</dbReference>
<accession>A0A4U5MK05</accession>
<dbReference type="GO" id="GO:0016020">
    <property type="term" value="C:membrane"/>
    <property type="evidence" value="ECO:0007669"/>
    <property type="project" value="UniProtKB-SubCell"/>
</dbReference>
<dbReference type="AlphaFoldDB" id="A0A4U5MK05"/>
<dbReference type="SUPFAM" id="SSF53822">
    <property type="entry name" value="Periplasmic binding protein-like I"/>
    <property type="match status" value="1"/>
</dbReference>
<name>A0A4U5MK05_STECR</name>
<dbReference type="STRING" id="34508.A0A4U5MK05"/>
<dbReference type="Pfam" id="PF01094">
    <property type="entry name" value="ANF_receptor"/>
    <property type="match status" value="1"/>
</dbReference>
<evidence type="ECO:0000256" key="3">
    <source>
        <dbReference type="ARBA" id="ARBA00022989"/>
    </source>
</evidence>
<comment type="caution">
    <text evidence="6">The sequence shown here is derived from an EMBL/GenBank/DDBJ whole genome shotgun (WGS) entry which is preliminary data.</text>
</comment>
<evidence type="ECO:0000313" key="7">
    <source>
        <dbReference type="Proteomes" id="UP000298663"/>
    </source>
</evidence>
<keyword evidence="7" id="KW-1185">Reference proteome</keyword>
<organism evidence="6 7">
    <name type="scientific">Steinernema carpocapsae</name>
    <name type="common">Entomopathogenic nematode</name>
    <dbReference type="NCBI Taxonomy" id="34508"/>
    <lineage>
        <taxon>Eukaryota</taxon>
        <taxon>Metazoa</taxon>
        <taxon>Ecdysozoa</taxon>
        <taxon>Nematoda</taxon>
        <taxon>Chromadorea</taxon>
        <taxon>Rhabditida</taxon>
        <taxon>Tylenchina</taxon>
        <taxon>Panagrolaimomorpha</taxon>
        <taxon>Strongyloidoidea</taxon>
        <taxon>Steinernematidae</taxon>
        <taxon>Steinernema</taxon>
    </lineage>
</organism>
<dbReference type="Proteomes" id="UP000298663">
    <property type="component" value="Unassembled WGS sequence"/>
</dbReference>
<comment type="subcellular location">
    <subcellularLocation>
        <location evidence="1">Membrane</location>
    </subcellularLocation>
</comment>
<evidence type="ECO:0000313" key="6">
    <source>
        <dbReference type="EMBL" id="TKR69728.1"/>
    </source>
</evidence>
<dbReference type="InterPro" id="IPR028082">
    <property type="entry name" value="Peripla_BP_I"/>
</dbReference>
<dbReference type="CDD" id="cd06352">
    <property type="entry name" value="PBP1_NPR_GC-like"/>
    <property type="match status" value="1"/>
</dbReference>
<protein>
    <recommendedName>
        <fullName evidence="5">Receptor ligand binding region domain-containing protein</fullName>
    </recommendedName>
</protein>
<keyword evidence="3" id="KW-1133">Transmembrane helix</keyword>
<dbReference type="InterPro" id="IPR001828">
    <property type="entry name" value="ANF_lig-bd_rcpt"/>
</dbReference>
<dbReference type="Gene3D" id="3.40.50.2300">
    <property type="match status" value="1"/>
</dbReference>
<keyword evidence="4" id="KW-0472">Membrane</keyword>
<dbReference type="OrthoDB" id="5851278at2759"/>
<feature type="domain" description="Receptor ligand binding region" evidence="5">
    <location>
        <begin position="1"/>
        <end position="167"/>
    </location>
</feature>
<keyword evidence="2" id="KW-0812">Transmembrane</keyword>
<gene>
    <name evidence="6" type="ORF">L596_021845</name>
</gene>
<sequence length="192" mass="21562">MLQAYDARMTGDEYVYILPEMDDRRTKDVSDMWKSNDGRDSDAFEAFKNALMLDNENERKNLFSTNFSESIVEKMDDWPFYCDAKCQDNPLGEAGRYAGHLADSVYLYGRALNRSLAQNSKNRNLAVGDGQALLKNAVGSFDGYSGHVIIGENGTRVPVFYILGLNSSSLLQSFARIDMTENSFVSVRTIFA</sequence>
<reference evidence="6 7" key="1">
    <citation type="journal article" date="2015" name="Genome Biol.">
        <title>Comparative genomics of Steinernema reveals deeply conserved gene regulatory networks.</title>
        <authorList>
            <person name="Dillman A.R."/>
            <person name="Macchietto M."/>
            <person name="Porter C.F."/>
            <person name="Rogers A."/>
            <person name="Williams B."/>
            <person name="Antoshechkin I."/>
            <person name="Lee M.M."/>
            <person name="Goodwin Z."/>
            <person name="Lu X."/>
            <person name="Lewis E.E."/>
            <person name="Goodrich-Blair H."/>
            <person name="Stock S.P."/>
            <person name="Adams B.J."/>
            <person name="Sternberg P.W."/>
            <person name="Mortazavi A."/>
        </authorList>
    </citation>
    <scope>NUCLEOTIDE SEQUENCE [LARGE SCALE GENOMIC DNA]</scope>
    <source>
        <strain evidence="6 7">ALL</strain>
    </source>
</reference>
<evidence type="ECO:0000256" key="2">
    <source>
        <dbReference type="ARBA" id="ARBA00022692"/>
    </source>
</evidence>
<evidence type="ECO:0000256" key="1">
    <source>
        <dbReference type="ARBA" id="ARBA00004370"/>
    </source>
</evidence>
<evidence type="ECO:0000259" key="5">
    <source>
        <dbReference type="Pfam" id="PF01094"/>
    </source>
</evidence>
<evidence type="ECO:0000256" key="4">
    <source>
        <dbReference type="ARBA" id="ARBA00023136"/>
    </source>
</evidence>
<reference evidence="6 7" key="2">
    <citation type="journal article" date="2019" name="G3 (Bethesda)">
        <title>Hybrid Assembly of the Genome of the Entomopathogenic Nematode Steinernema carpocapsae Identifies the X-Chromosome.</title>
        <authorList>
            <person name="Serra L."/>
            <person name="Macchietto M."/>
            <person name="Macias-Munoz A."/>
            <person name="McGill C.J."/>
            <person name="Rodriguez I.M."/>
            <person name="Rodriguez B."/>
            <person name="Murad R."/>
            <person name="Mortazavi A."/>
        </authorList>
    </citation>
    <scope>NUCLEOTIDE SEQUENCE [LARGE SCALE GENOMIC DNA]</scope>
    <source>
        <strain evidence="6 7">ALL</strain>
    </source>
</reference>
<proteinExistence type="predicted"/>